<sequence>MANLIGYHRMYISNSCIPSLVSPQVRASPLVVSSRGRRSDHLIWLNQRFAPLLSSLALVVVGLTTSFG</sequence>
<comment type="caution">
    <text evidence="1">The sequence shown here is derived from an EMBL/GenBank/DDBJ whole genome shotgun (WGS) entry which is preliminary data.</text>
</comment>
<evidence type="ECO:0000313" key="2">
    <source>
        <dbReference type="Proteomes" id="UP000235392"/>
    </source>
</evidence>
<evidence type="ECO:0000313" key="1">
    <source>
        <dbReference type="EMBL" id="PLW44690.1"/>
    </source>
</evidence>
<dbReference type="AlphaFoldDB" id="A0A2N5V3W4"/>
<accession>A0A2N5V3W4</accession>
<dbReference type="Proteomes" id="UP000235392">
    <property type="component" value="Unassembled WGS sequence"/>
</dbReference>
<protein>
    <submittedName>
        <fullName evidence="1">Uncharacterized protein</fullName>
    </submittedName>
</protein>
<proteinExistence type="predicted"/>
<reference evidence="1 2" key="1">
    <citation type="submission" date="2017-11" db="EMBL/GenBank/DDBJ databases">
        <title>De novo assembly and phasing of dikaryotic genomes from two isolates of Puccinia coronata f. sp. avenae, the causal agent of oat crown rust.</title>
        <authorList>
            <person name="Miller M.E."/>
            <person name="Zhang Y."/>
            <person name="Omidvar V."/>
            <person name="Sperschneider J."/>
            <person name="Schwessinger B."/>
            <person name="Raley C."/>
            <person name="Palmer J.M."/>
            <person name="Garnica D."/>
            <person name="Upadhyaya N."/>
            <person name="Rathjen J."/>
            <person name="Taylor J.M."/>
            <person name="Park R.F."/>
            <person name="Dodds P.N."/>
            <person name="Hirsch C.D."/>
            <person name="Kianian S.F."/>
            <person name="Figueroa M."/>
        </authorList>
    </citation>
    <scope>NUCLEOTIDE SEQUENCE [LARGE SCALE GENOMIC DNA]</scope>
    <source>
        <strain evidence="1">12SD80</strain>
    </source>
</reference>
<name>A0A2N5V3W4_9BASI</name>
<gene>
    <name evidence="1" type="ORF">PCASD_05853</name>
</gene>
<dbReference type="EMBL" id="PGCI01000055">
    <property type="protein sequence ID" value="PLW44690.1"/>
    <property type="molecule type" value="Genomic_DNA"/>
</dbReference>
<organism evidence="1 2">
    <name type="scientific">Puccinia coronata f. sp. avenae</name>
    <dbReference type="NCBI Taxonomy" id="200324"/>
    <lineage>
        <taxon>Eukaryota</taxon>
        <taxon>Fungi</taxon>
        <taxon>Dikarya</taxon>
        <taxon>Basidiomycota</taxon>
        <taxon>Pucciniomycotina</taxon>
        <taxon>Pucciniomycetes</taxon>
        <taxon>Pucciniales</taxon>
        <taxon>Pucciniaceae</taxon>
        <taxon>Puccinia</taxon>
    </lineage>
</organism>